<dbReference type="SUPFAM" id="SSF57716">
    <property type="entry name" value="Glucocorticoid receptor-like (DNA-binding domain)"/>
    <property type="match status" value="1"/>
</dbReference>
<proteinExistence type="predicted"/>
<evidence type="ECO:0000313" key="3">
    <source>
        <dbReference type="Proteomes" id="UP001152795"/>
    </source>
</evidence>
<dbReference type="SUPFAM" id="SSF118310">
    <property type="entry name" value="AN1-like Zinc finger"/>
    <property type="match status" value="1"/>
</dbReference>
<dbReference type="InterPro" id="IPR035896">
    <property type="entry name" value="AN1-like_Znf"/>
</dbReference>
<gene>
    <name evidence="2" type="ORF">PACLA_8A070831</name>
</gene>
<name>A0A6S7GQU9_PARCT</name>
<feature type="compositionally biased region" description="Polar residues" evidence="1">
    <location>
        <begin position="95"/>
        <end position="127"/>
    </location>
</feature>
<sequence length="228" mass="24941">MSGFHDMKCQSLGIKQRPPSSTYRSQISQDSGLFFGQEDALSSPLRRNTVLMENQNTQQPSLCRAGCGFYGNSSFDGMCSKCFKDALRRTQSTSPTGFITQSLNGASSDEPSTSVVAEMSPSTSTANAEREQPVAESSEPATEATATAVTVDGEDQQDSPSKTKRKNRCTTCRKKVGLTGFQCRCGGLFCSLHRYSDKHQCSFDYKAEGQAEIRKNNPVIVRDKVQKI</sequence>
<dbReference type="Pfam" id="PF01754">
    <property type="entry name" value="zf-A20"/>
    <property type="match status" value="1"/>
</dbReference>
<reference evidence="2" key="1">
    <citation type="submission" date="2020-04" db="EMBL/GenBank/DDBJ databases">
        <authorList>
            <person name="Alioto T."/>
            <person name="Alioto T."/>
            <person name="Gomez Garrido J."/>
        </authorList>
    </citation>
    <scope>NUCLEOTIDE SEQUENCE</scope>
    <source>
        <strain evidence="2">A484AB</strain>
    </source>
</reference>
<dbReference type="SMART" id="SM00154">
    <property type="entry name" value="ZnF_AN1"/>
    <property type="match status" value="1"/>
</dbReference>
<feature type="region of interest" description="Disordered" evidence="1">
    <location>
        <begin position="1"/>
        <end position="26"/>
    </location>
</feature>
<feature type="compositionally biased region" description="Low complexity" evidence="1">
    <location>
        <begin position="134"/>
        <end position="151"/>
    </location>
</feature>
<evidence type="ECO:0000313" key="2">
    <source>
        <dbReference type="EMBL" id="CAB3994005.1"/>
    </source>
</evidence>
<comment type="caution">
    <text evidence="2">The sequence shown here is derived from an EMBL/GenBank/DDBJ whole genome shotgun (WGS) entry which is preliminary data.</text>
</comment>
<dbReference type="GO" id="GO:0003677">
    <property type="term" value="F:DNA binding"/>
    <property type="evidence" value="ECO:0007669"/>
    <property type="project" value="InterPro"/>
</dbReference>
<dbReference type="SMART" id="SM00259">
    <property type="entry name" value="ZnF_A20"/>
    <property type="match status" value="1"/>
</dbReference>
<dbReference type="PROSITE" id="PS51039">
    <property type="entry name" value="ZF_AN1"/>
    <property type="match status" value="1"/>
</dbReference>
<evidence type="ECO:0000256" key="1">
    <source>
        <dbReference type="SAM" id="MobiDB-lite"/>
    </source>
</evidence>
<dbReference type="OrthoDB" id="428577at2759"/>
<dbReference type="InterPro" id="IPR000058">
    <property type="entry name" value="Znf_AN1"/>
</dbReference>
<dbReference type="Proteomes" id="UP001152795">
    <property type="component" value="Unassembled WGS sequence"/>
</dbReference>
<dbReference type="FunFam" id="4.10.1110.10:FF:000001">
    <property type="entry name" value="Zinc finger AN1-type containing 6"/>
    <property type="match status" value="1"/>
</dbReference>
<dbReference type="GO" id="GO:0008270">
    <property type="term" value="F:zinc ion binding"/>
    <property type="evidence" value="ECO:0007669"/>
    <property type="project" value="InterPro"/>
</dbReference>
<accession>A0A6S7GQU9</accession>
<keyword evidence="3" id="KW-1185">Reference proteome</keyword>
<dbReference type="Pfam" id="PF01428">
    <property type="entry name" value="zf-AN1"/>
    <property type="match status" value="1"/>
</dbReference>
<organism evidence="2 3">
    <name type="scientific">Paramuricea clavata</name>
    <name type="common">Red gorgonian</name>
    <name type="synonym">Violescent sea-whip</name>
    <dbReference type="NCBI Taxonomy" id="317549"/>
    <lineage>
        <taxon>Eukaryota</taxon>
        <taxon>Metazoa</taxon>
        <taxon>Cnidaria</taxon>
        <taxon>Anthozoa</taxon>
        <taxon>Octocorallia</taxon>
        <taxon>Malacalcyonacea</taxon>
        <taxon>Plexauridae</taxon>
        <taxon>Paramuricea</taxon>
    </lineage>
</organism>
<feature type="region of interest" description="Disordered" evidence="1">
    <location>
        <begin position="95"/>
        <end position="166"/>
    </location>
</feature>
<dbReference type="Gene3D" id="1.20.5.4770">
    <property type="match status" value="1"/>
</dbReference>
<dbReference type="Gene3D" id="4.10.1110.10">
    <property type="entry name" value="AN1-like Zinc finger"/>
    <property type="match status" value="1"/>
</dbReference>
<dbReference type="InterPro" id="IPR050652">
    <property type="entry name" value="AN1_A20_ZnFinger"/>
</dbReference>
<dbReference type="PROSITE" id="PS51036">
    <property type="entry name" value="ZF_A20"/>
    <property type="match status" value="1"/>
</dbReference>
<dbReference type="AlphaFoldDB" id="A0A6S7GQU9"/>
<protein>
    <submittedName>
        <fullName evidence="2">AN1-type zinc finger 6-like</fullName>
    </submittedName>
</protein>
<dbReference type="InterPro" id="IPR002653">
    <property type="entry name" value="Znf_A20"/>
</dbReference>
<dbReference type="EMBL" id="CACRXK020002371">
    <property type="protein sequence ID" value="CAB3994005.1"/>
    <property type="molecule type" value="Genomic_DNA"/>
</dbReference>
<dbReference type="PANTHER" id="PTHR10634">
    <property type="entry name" value="AN1-TYPE ZINC FINGER PROTEIN"/>
    <property type="match status" value="1"/>
</dbReference>
<dbReference type="PANTHER" id="PTHR10634:SF149">
    <property type="entry name" value="AN1-TYPE DOMAIN-CONTAINING PROTEIN-RELATED"/>
    <property type="match status" value="1"/>
</dbReference>